<sequence length="65" mass="7773">MVDMKRIFIPLWKALKDAREMYDYPTDWGMMACYDVENMGFCKDGKTKWYHFTSVDGVPAYTLKY</sequence>
<protein>
    <submittedName>
        <fullName evidence="1">Uncharacterized protein</fullName>
    </submittedName>
</protein>
<dbReference type="AlphaFoldDB" id="C0DAL8"/>
<dbReference type="HOGENOM" id="CLU_2841903_0_0_9"/>
<keyword evidence="2" id="KW-1185">Reference proteome</keyword>
<dbReference type="Proteomes" id="UP000004756">
    <property type="component" value="Unassembled WGS sequence"/>
</dbReference>
<evidence type="ECO:0000313" key="2">
    <source>
        <dbReference type="Proteomes" id="UP000004756"/>
    </source>
</evidence>
<dbReference type="EMBL" id="ACCJ01000537">
    <property type="protein sequence ID" value="EEG51618.1"/>
    <property type="molecule type" value="Genomic_DNA"/>
</dbReference>
<accession>C0DAL8</accession>
<reference evidence="1 2" key="1">
    <citation type="submission" date="2009-01" db="EMBL/GenBank/DDBJ databases">
        <authorList>
            <person name="Fulton L."/>
            <person name="Clifton S."/>
            <person name="Fulton B."/>
            <person name="Xu J."/>
            <person name="Minx P."/>
            <person name="Pepin K.H."/>
            <person name="Johnson M."/>
            <person name="Bhonagiri V."/>
            <person name="Nash W.E."/>
            <person name="Mardis E.R."/>
            <person name="Wilson R.K."/>
        </authorList>
    </citation>
    <scope>NUCLEOTIDE SEQUENCE [LARGE SCALE GENOMIC DNA]</scope>
    <source>
        <strain evidence="1 2">DSM 15981</strain>
    </source>
</reference>
<evidence type="ECO:0000313" key="1">
    <source>
        <dbReference type="EMBL" id="EEG51618.1"/>
    </source>
</evidence>
<organism evidence="1 2">
    <name type="scientific">[Clostridium] asparagiforme DSM 15981</name>
    <dbReference type="NCBI Taxonomy" id="518636"/>
    <lineage>
        <taxon>Bacteria</taxon>
        <taxon>Bacillati</taxon>
        <taxon>Bacillota</taxon>
        <taxon>Clostridia</taxon>
        <taxon>Lachnospirales</taxon>
        <taxon>Lachnospiraceae</taxon>
        <taxon>Enterocloster</taxon>
    </lineage>
</organism>
<comment type="caution">
    <text evidence="1">The sequence shown here is derived from an EMBL/GenBank/DDBJ whole genome shotgun (WGS) entry which is preliminary data.</text>
</comment>
<proteinExistence type="predicted"/>
<reference evidence="1 2" key="2">
    <citation type="submission" date="2009-02" db="EMBL/GenBank/DDBJ databases">
        <title>Draft genome sequence of Clostridium asparagiforme (DSM 15981).</title>
        <authorList>
            <person name="Sudarsanam P."/>
            <person name="Ley R."/>
            <person name="Guruge J."/>
            <person name="Turnbaugh P.J."/>
            <person name="Mahowald M."/>
            <person name="Liep D."/>
            <person name="Gordon J."/>
        </authorList>
    </citation>
    <scope>NUCLEOTIDE SEQUENCE [LARGE SCALE GENOMIC DNA]</scope>
    <source>
        <strain evidence="1 2">DSM 15981</strain>
    </source>
</reference>
<gene>
    <name evidence="1" type="ORF">CLOSTASPAR_06321</name>
</gene>
<name>C0DAL8_9FIRM</name>
<dbReference type="RefSeq" id="WP_007719058.1">
    <property type="nucleotide sequence ID" value="NZ_CP102272.1"/>
</dbReference>